<dbReference type="Pfam" id="PF02653">
    <property type="entry name" value="BPD_transp_2"/>
    <property type="match status" value="1"/>
</dbReference>
<accession>A0A831U7I6</accession>
<feature type="transmembrane region" description="Helical" evidence="11">
    <location>
        <begin position="159"/>
        <end position="176"/>
    </location>
</feature>
<evidence type="ECO:0000256" key="2">
    <source>
        <dbReference type="ARBA" id="ARBA00011262"/>
    </source>
</evidence>
<dbReference type="CDD" id="cd06579">
    <property type="entry name" value="TM_PBP1_transp_AraH_like"/>
    <property type="match status" value="1"/>
</dbReference>
<dbReference type="GO" id="GO:0005886">
    <property type="term" value="C:plasma membrane"/>
    <property type="evidence" value="ECO:0007669"/>
    <property type="project" value="UniProtKB-SubCell"/>
</dbReference>
<keyword evidence="6 11" id="KW-0812">Transmembrane</keyword>
<evidence type="ECO:0000256" key="4">
    <source>
        <dbReference type="ARBA" id="ARBA00022475"/>
    </source>
</evidence>
<comment type="subcellular location">
    <subcellularLocation>
        <location evidence="1">Cell membrane</location>
        <topology evidence="1">Multi-pass membrane protein</topology>
    </subcellularLocation>
</comment>
<evidence type="ECO:0000256" key="1">
    <source>
        <dbReference type="ARBA" id="ARBA00004651"/>
    </source>
</evidence>
<evidence type="ECO:0000256" key="9">
    <source>
        <dbReference type="ARBA" id="ARBA00025439"/>
    </source>
</evidence>
<feature type="transmembrane region" description="Helical" evidence="11">
    <location>
        <begin position="80"/>
        <end position="101"/>
    </location>
</feature>
<keyword evidence="7 11" id="KW-1133">Transmembrane helix</keyword>
<sequence>MPAMRRSFSRTPIAFWSWRGVGWWRSSEGPSSPGRASSPPVCGPEGVMARVPYLPALLLALLLFLGNAVLAPALVDPTNLARFLFSALPLALLAAGQTLVILGGGIDLSSGALLTLSLVVAAALFGERPLLAPLVALLVAAAGGLVNGLAVAYLRLQPLVATFATGFLFGGLALWVMPRPGGSVPPGFQDLFAPTWVPPTCFLLLALLGRLVAGSPFGRCLYAAGGSPQAAYANGVPVPRVLLQAYLTGGLLSGAGGLLLLAETGTGDPLVGQPLTLPAIAAVALGGTRLSGGAGSVEGSLLGALLIALFRNLVFFLGVPSNLQLLAEGVVVLLALAASNALLGRRLWSG</sequence>
<feature type="transmembrane region" description="Helical" evidence="11">
    <location>
        <begin position="325"/>
        <end position="343"/>
    </location>
</feature>
<dbReference type="InterPro" id="IPR001851">
    <property type="entry name" value="ABC_transp_permease"/>
</dbReference>
<protein>
    <recommendedName>
        <fullName evidence="10">Autoinducer 2 import system permease protein LsrC</fullName>
    </recommendedName>
</protein>
<keyword evidence="5" id="KW-0997">Cell inner membrane</keyword>
<gene>
    <name evidence="12" type="ORF">ENP09_00490</name>
</gene>
<dbReference type="EMBL" id="DSHZ01000026">
    <property type="protein sequence ID" value="HEO41386.1"/>
    <property type="molecule type" value="Genomic_DNA"/>
</dbReference>
<dbReference type="PANTHER" id="PTHR32196:SF29">
    <property type="entry name" value="AUTOINDUCER 2 IMPORT SYSTEM PERMEASE PROTEIN LSRC"/>
    <property type="match status" value="1"/>
</dbReference>
<feature type="transmembrane region" description="Helical" evidence="11">
    <location>
        <begin position="299"/>
        <end position="319"/>
    </location>
</feature>
<evidence type="ECO:0000256" key="10">
    <source>
        <dbReference type="ARBA" id="ARBA00039382"/>
    </source>
</evidence>
<name>A0A831U7I6_9DEIN</name>
<comment type="function">
    <text evidence="9">Part of the ABC transporter complex LsrABCD involved in autoinducer 2 (AI-2) import. Probably responsible for the translocation of the substrate across the membrane.</text>
</comment>
<keyword evidence="4" id="KW-1003">Cell membrane</keyword>
<proteinExistence type="predicted"/>
<evidence type="ECO:0000256" key="6">
    <source>
        <dbReference type="ARBA" id="ARBA00022692"/>
    </source>
</evidence>
<dbReference type="GO" id="GO:0022857">
    <property type="term" value="F:transmembrane transporter activity"/>
    <property type="evidence" value="ECO:0007669"/>
    <property type="project" value="InterPro"/>
</dbReference>
<dbReference type="PANTHER" id="PTHR32196">
    <property type="entry name" value="ABC TRANSPORTER PERMEASE PROTEIN YPHD-RELATED-RELATED"/>
    <property type="match status" value="1"/>
</dbReference>
<feature type="transmembrane region" description="Helical" evidence="11">
    <location>
        <begin position="196"/>
        <end position="213"/>
    </location>
</feature>
<keyword evidence="8 11" id="KW-0472">Membrane</keyword>
<evidence type="ECO:0000256" key="7">
    <source>
        <dbReference type="ARBA" id="ARBA00022989"/>
    </source>
</evidence>
<organism evidence="12">
    <name type="scientific">Thermus islandicus</name>
    <dbReference type="NCBI Taxonomy" id="540988"/>
    <lineage>
        <taxon>Bacteria</taxon>
        <taxon>Thermotogati</taxon>
        <taxon>Deinococcota</taxon>
        <taxon>Deinococci</taxon>
        <taxon>Thermales</taxon>
        <taxon>Thermaceae</taxon>
        <taxon>Thermus</taxon>
    </lineage>
</organism>
<feature type="transmembrane region" description="Helical" evidence="11">
    <location>
        <begin position="53"/>
        <end position="74"/>
    </location>
</feature>
<evidence type="ECO:0000256" key="5">
    <source>
        <dbReference type="ARBA" id="ARBA00022519"/>
    </source>
</evidence>
<evidence type="ECO:0000313" key="12">
    <source>
        <dbReference type="EMBL" id="HEO41386.1"/>
    </source>
</evidence>
<feature type="transmembrane region" description="Helical" evidence="11">
    <location>
        <begin position="131"/>
        <end position="152"/>
    </location>
</feature>
<reference evidence="12" key="1">
    <citation type="journal article" date="2020" name="mSystems">
        <title>Genome- and Community-Level Interaction Insights into Carbon Utilization and Element Cycling Functions of Hydrothermarchaeota in Hydrothermal Sediment.</title>
        <authorList>
            <person name="Zhou Z."/>
            <person name="Liu Y."/>
            <person name="Xu W."/>
            <person name="Pan J."/>
            <person name="Luo Z.H."/>
            <person name="Li M."/>
        </authorList>
    </citation>
    <scope>NUCLEOTIDE SEQUENCE [LARGE SCALE GENOMIC DNA]</scope>
    <source>
        <strain evidence="12">SpSt-189</strain>
    </source>
</reference>
<evidence type="ECO:0000256" key="3">
    <source>
        <dbReference type="ARBA" id="ARBA00022448"/>
    </source>
</evidence>
<dbReference type="AlphaFoldDB" id="A0A831U7I6"/>
<evidence type="ECO:0000256" key="11">
    <source>
        <dbReference type="SAM" id="Phobius"/>
    </source>
</evidence>
<comment type="caution">
    <text evidence="12">The sequence shown here is derived from an EMBL/GenBank/DDBJ whole genome shotgun (WGS) entry which is preliminary data.</text>
</comment>
<feature type="transmembrane region" description="Helical" evidence="11">
    <location>
        <begin position="108"/>
        <end position="125"/>
    </location>
</feature>
<comment type="subunit">
    <text evidence="2">The complex is composed of two ATP-binding proteins (LsrA), two transmembrane proteins (LsrC and LsrD) and a solute-binding protein (LsrB).</text>
</comment>
<keyword evidence="3" id="KW-0813">Transport</keyword>
<evidence type="ECO:0000256" key="8">
    <source>
        <dbReference type="ARBA" id="ARBA00023136"/>
    </source>
</evidence>